<comment type="caution">
    <text evidence="1">The sequence shown here is derived from an EMBL/GenBank/DDBJ whole genome shotgun (WGS) entry which is preliminary data.</text>
</comment>
<dbReference type="Proteomes" id="UP001516400">
    <property type="component" value="Unassembled WGS sequence"/>
</dbReference>
<name>A0ABD2MQK8_9CUCU</name>
<dbReference type="EMBL" id="JABFTP020000021">
    <property type="protein sequence ID" value="KAL3268633.1"/>
    <property type="molecule type" value="Genomic_DNA"/>
</dbReference>
<organism evidence="1 2">
    <name type="scientific">Cryptolaemus montrouzieri</name>
    <dbReference type="NCBI Taxonomy" id="559131"/>
    <lineage>
        <taxon>Eukaryota</taxon>
        <taxon>Metazoa</taxon>
        <taxon>Ecdysozoa</taxon>
        <taxon>Arthropoda</taxon>
        <taxon>Hexapoda</taxon>
        <taxon>Insecta</taxon>
        <taxon>Pterygota</taxon>
        <taxon>Neoptera</taxon>
        <taxon>Endopterygota</taxon>
        <taxon>Coleoptera</taxon>
        <taxon>Polyphaga</taxon>
        <taxon>Cucujiformia</taxon>
        <taxon>Coccinelloidea</taxon>
        <taxon>Coccinellidae</taxon>
        <taxon>Scymninae</taxon>
        <taxon>Scymnini</taxon>
        <taxon>Cryptolaemus</taxon>
    </lineage>
</organism>
<gene>
    <name evidence="1" type="ORF">HHI36_007737</name>
</gene>
<dbReference type="AlphaFoldDB" id="A0ABD2MQK8"/>
<sequence>MYLGTSIEVESISTTQNTSPIPSRHLKVNRHNLLVPEQCGSKLTINTAFGSGIIEVPEENRRGLRPRRVLSSIASSCDESNKGNVIKVRESKSLDPLPPFKSKLLDPVSKLLNANRSTRSLDNCDKRSKIQIIAITDENIADCNYANGNIVVTSNDDNNFVEDVQVPLLNANPNPTIIRKRGGNGCEDPIDNNDTSKRWRSLESVQVSCEPLQNSVKNKKVTPRHSLKTWLLGLFSGNGLKTSNASLKKAVITDFPHAIERDKESVI</sequence>
<proteinExistence type="predicted"/>
<keyword evidence="2" id="KW-1185">Reference proteome</keyword>
<reference evidence="1 2" key="1">
    <citation type="journal article" date="2021" name="BMC Biol.">
        <title>Horizontally acquired antibacterial genes associated with adaptive radiation of ladybird beetles.</title>
        <authorList>
            <person name="Li H.S."/>
            <person name="Tang X.F."/>
            <person name="Huang Y.H."/>
            <person name="Xu Z.Y."/>
            <person name="Chen M.L."/>
            <person name="Du X.Y."/>
            <person name="Qiu B.Y."/>
            <person name="Chen P.T."/>
            <person name="Zhang W."/>
            <person name="Slipinski A."/>
            <person name="Escalona H.E."/>
            <person name="Waterhouse R.M."/>
            <person name="Zwick A."/>
            <person name="Pang H."/>
        </authorList>
    </citation>
    <scope>NUCLEOTIDE SEQUENCE [LARGE SCALE GENOMIC DNA]</scope>
    <source>
        <strain evidence="1">SYSU2018</strain>
    </source>
</reference>
<evidence type="ECO:0000313" key="1">
    <source>
        <dbReference type="EMBL" id="KAL3268633.1"/>
    </source>
</evidence>
<protein>
    <submittedName>
        <fullName evidence="1">Uncharacterized protein</fullName>
    </submittedName>
</protein>
<evidence type="ECO:0000313" key="2">
    <source>
        <dbReference type="Proteomes" id="UP001516400"/>
    </source>
</evidence>
<accession>A0ABD2MQK8</accession>